<sequence length="113" mass="12333">MRHFNLFLCGVVFHVWDITKAVDFTDCATNINAGAVKVGGGFNSKTMAIPLPRSGVCKHLTPPCPVLEGVSYTYSYTGIVPGAIPPGLLNIRWKLLDTTRRSFVCVAFQAKFV</sequence>
<comment type="caution">
    <text evidence="3">The sequence shown here is derived from an EMBL/GenBank/DDBJ whole genome shotgun (WGS) entry which is preliminary data.</text>
</comment>
<protein>
    <recommendedName>
        <fullName evidence="2">MD-2-related lipid-recognition domain-containing protein</fullName>
    </recommendedName>
</protein>
<name>A0A4S2LQP6_OPIFE</name>
<dbReference type="Pfam" id="PF02221">
    <property type="entry name" value="E1_DerP2_DerF2"/>
    <property type="match status" value="1"/>
</dbReference>
<dbReference type="InterPro" id="IPR014756">
    <property type="entry name" value="Ig_E-set"/>
</dbReference>
<dbReference type="EMBL" id="SJOL01007250">
    <property type="protein sequence ID" value="TGZ63258.1"/>
    <property type="molecule type" value="Genomic_DNA"/>
</dbReference>
<dbReference type="Proteomes" id="UP000308267">
    <property type="component" value="Unassembled WGS sequence"/>
</dbReference>
<keyword evidence="4" id="KW-1185">Reference proteome</keyword>
<feature type="domain" description="MD-2-related lipid-recognition" evidence="2">
    <location>
        <begin position="36"/>
        <end position="112"/>
    </location>
</feature>
<evidence type="ECO:0000259" key="2">
    <source>
        <dbReference type="Pfam" id="PF02221"/>
    </source>
</evidence>
<feature type="chain" id="PRO_5020787210" description="MD-2-related lipid-recognition domain-containing protein" evidence="1">
    <location>
        <begin position="22"/>
        <end position="113"/>
    </location>
</feature>
<evidence type="ECO:0000256" key="1">
    <source>
        <dbReference type="SAM" id="SignalP"/>
    </source>
</evidence>
<reference evidence="3 4" key="1">
    <citation type="journal article" date="2019" name="BMC Genomics">
        <title>New insights from Opisthorchis felineus genome: update on genomics of the epidemiologically important liver flukes.</title>
        <authorList>
            <person name="Ershov N.I."/>
            <person name="Mordvinov V.A."/>
            <person name="Prokhortchouk E.B."/>
            <person name="Pakharukova M.Y."/>
            <person name="Gunbin K.V."/>
            <person name="Ustyantsev K."/>
            <person name="Genaev M.A."/>
            <person name="Blinov A.G."/>
            <person name="Mazur A."/>
            <person name="Boulygina E."/>
            <person name="Tsygankova S."/>
            <person name="Khrameeva E."/>
            <person name="Chekanov N."/>
            <person name="Fan G."/>
            <person name="Xiao A."/>
            <person name="Zhang H."/>
            <person name="Xu X."/>
            <person name="Yang H."/>
            <person name="Solovyev V."/>
            <person name="Lee S.M."/>
            <person name="Liu X."/>
            <person name="Afonnikov D.A."/>
            <person name="Skryabin K.G."/>
        </authorList>
    </citation>
    <scope>NUCLEOTIDE SEQUENCE [LARGE SCALE GENOMIC DNA]</scope>
    <source>
        <strain evidence="3">AK-0245</strain>
        <tissue evidence="3">Whole organism</tissue>
    </source>
</reference>
<feature type="signal peptide" evidence="1">
    <location>
        <begin position="1"/>
        <end position="21"/>
    </location>
</feature>
<dbReference type="SUPFAM" id="SSF81296">
    <property type="entry name" value="E set domains"/>
    <property type="match status" value="1"/>
</dbReference>
<proteinExistence type="predicted"/>
<evidence type="ECO:0000313" key="4">
    <source>
        <dbReference type="Proteomes" id="UP000308267"/>
    </source>
</evidence>
<dbReference type="InterPro" id="IPR003172">
    <property type="entry name" value="ML_dom"/>
</dbReference>
<dbReference type="OrthoDB" id="6314628at2759"/>
<gene>
    <name evidence="3" type="ORF">CRM22_007021</name>
</gene>
<organism evidence="3 4">
    <name type="scientific">Opisthorchis felineus</name>
    <dbReference type="NCBI Taxonomy" id="147828"/>
    <lineage>
        <taxon>Eukaryota</taxon>
        <taxon>Metazoa</taxon>
        <taxon>Spiralia</taxon>
        <taxon>Lophotrochozoa</taxon>
        <taxon>Platyhelminthes</taxon>
        <taxon>Trematoda</taxon>
        <taxon>Digenea</taxon>
        <taxon>Opisthorchiida</taxon>
        <taxon>Opisthorchiata</taxon>
        <taxon>Opisthorchiidae</taxon>
        <taxon>Opisthorchis</taxon>
    </lineage>
</organism>
<dbReference type="AlphaFoldDB" id="A0A4S2LQP6"/>
<evidence type="ECO:0000313" key="3">
    <source>
        <dbReference type="EMBL" id="TGZ63258.1"/>
    </source>
</evidence>
<dbReference type="Gene3D" id="2.60.40.770">
    <property type="match status" value="1"/>
</dbReference>
<keyword evidence="1" id="KW-0732">Signal</keyword>
<accession>A0A4S2LQP6</accession>